<accession>A0ABQ7G7K1</accession>
<evidence type="ECO:0000313" key="1">
    <source>
        <dbReference type="EMBL" id="KAF5830569.1"/>
    </source>
</evidence>
<organism evidence="1 2">
    <name type="scientific">Dunaliella salina</name>
    <name type="common">Green alga</name>
    <name type="synonym">Protococcus salinus</name>
    <dbReference type="NCBI Taxonomy" id="3046"/>
    <lineage>
        <taxon>Eukaryota</taxon>
        <taxon>Viridiplantae</taxon>
        <taxon>Chlorophyta</taxon>
        <taxon>core chlorophytes</taxon>
        <taxon>Chlorophyceae</taxon>
        <taxon>CS clade</taxon>
        <taxon>Chlamydomonadales</taxon>
        <taxon>Dunaliellaceae</taxon>
        <taxon>Dunaliella</taxon>
    </lineage>
</organism>
<dbReference type="Proteomes" id="UP000815325">
    <property type="component" value="Unassembled WGS sequence"/>
</dbReference>
<protein>
    <recommendedName>
        <fullName evidence="3">Encoded protein</fullName>
    </recommendedName>
</protein>
<sequence>MCCRHQPSSHCSSCAMVTDLIWMQAFHPRTWQRKDAIERTAPGTQECRRGPGFHELILFGFLLLFTCIKICSEAPAHGMCGGF</sequence>
<evidence type="ECO:0000313" key="2">
    <source>
        <dbReference type="Proteomes" id="UP000815325"/>
    </source>
</evidence>
<dbReference type="EMBL" id="MU070029">
    <property type="protein sequence ID" value="KAF5830569.1"/>
    <property type="molecule type" value="Genomic_DNA"/>
</dbReference>
<keyword evidence="2" id="KW-1185">Reference proteome</keyword>
<comment type="caution">
    <text evidence="1">The sequence shown here is derived from an EMBL/GenBank/DDBJ whole genome shotgun (WGS) entry which is preliminary data.</text>
</comment>
<name>A0ABQ7G7K1_DUNSA</name>
<gene>
    <name evidence="1" type="ORF">DUNSADRAFT_14354</name>
</gene>
<proteinExistence type="predicted"/>
<reference evidence="1" key="1">
    <citation type="submission" date="2017-08" db="EMBL/GenBank/DDBJ databases">
        <authorList>
            <person name="Polle J.E."/>
            <person name="Barry K."/>
            <person name="Cushman J."/>
            <person name="Schmutz J."/>
            <person name="Tran D."/>
            <person name="Hathwaick L.T."/>
            <person name="Yim W.C."/>
            <person name="Jenkins J."/>
            <person name="Mckie-Krisberg Z.M."/>
            <person name="Prochnik S."/>
            <person name="Lindquist E."/>
            <person name="Dockter R.B."/>
            <person name="Adam C."/>
            <person name="Molina H."/>
            <person name="Bunkerborg J."/>
            <person name="Jin E."/>
            <person name="Buchheim M."/>
            <person name="Magnuson J."/>
        </authorList>
    </citation>
    <scope>NUCLEOTIDE SEQUENCE</scope>
    <source>
        <strain evidence="1">CCAP 19/18</strain>
    </source>
</reference>
<evidence type="ECO:0008006" key="3">
    <source>
        <dbReference type="Google" id="ProtNLM"/>
    </source>
</evidence>